<dbReference type="PANTHER" id="PTHR13238">
    <property type="entry name" value="PROTEIN C21ORF59"/>
    <property type="match status" value="1"/>
</dbReference>
<comment type="similarity">
    <text evidence="1">Belongs to the CFAP298 family.</text>
</comment>
<sequence>MVRLLVKKITDNQFLYDTTVDTKIDDIIKEITIIHNGRLKVTRLTYDLEELANHGTMLPQNMQGLTDEQIEELHLVDEWGEKCCPSGGWTFNKDIMGEWFLTLNKKVG</sequence>
<keyword evidence="3" id="KW-1185">Reference proteome</keyword>
<accession>A0ABD2W025</accession>
<dbReference type="AlphaFoldDB" id="A0ABD2W025"/>
<protein>
    <submittedName>
        <fullName evidence="2">Uncharacterized protein</fullName>
    </submittedName>
</protein>
<evidence type="ECO:0000313" key="2">
    <source>
        <dbReference type="EMBL" id="KAL3386369.1"/>
    </source>
</evidence>
<dbReference type="InterPro" id="IPR021298">
    <property type="entry name" value="CFAP298"/>
</dbReference>
<dbReference type="PANTHER" id="PTHR13238:SF0">
    <property type="entry name" value="CILIA- AND FLAGELLA-ASSOCIATED PROTEIN 298"/>
    <property type="match status" value="1"/>
</dbReference>
<name>A0ABD2W025_9HYME</name>
<proteinExistence type="inferred from homology"/>
<dbReference type="Proteomes" id="UP001627154">
    <property type="component" value="Unassembled WGS sequence"/>
</dbReference>
<evidence type="ECO:0000256" key="1">
    <source>
        <dbReference type="ARBA" id="ARBA00009619"/>
    </source>
</evidence>
<organism evidence="2 3">
    <name type="scientific">Trichogramma kaykai</name>
    <dbReference type="NCBI Taxonomy" id="54128"/>
    <lineage>
        <taxon>Eukaryota</taxon>
        <taxon>Metazoa</taxon>
        <taxon>Ecdysozoa</taxon>
        <taxon>Arthropoda</taxon>
        <taxon>Hexapoda</taxon>
        <taxon>Insecta</taxon>
        <taxon>Pterygota</taxon>
        <taxon>Neoptera</taxon>
        <taxon>Endopterygota</taxon>
        <taxon>Hymenoptera</taxon>
        <taxon>Apocrita</taxon>
        <taxon>Proctotrupomorpha</taxon>
        <taxon>Chalcidoidea</taxon>
        <taxon>Trichogrammatidae</taxon>
        <taxon>Trichogramma</taxon>
    </lineage>
</organism>
<reference evidence="2 3" key="1">
    <citation type="journal article" date="2024" name="bioRxiv">
        <title>A reference genome for Trichogramma kaykai: A tiny desert-dwelling parasitoid wasp with competing sex-ratio distorters.</title>
        <authorList>
            <person name="Culotta J."/>
            <person name="Lindsey A.R."/>
        </authorList>
    </citation>
    <scope>NUCLEOTIDE SEQUENCE [LARGE SCALE GENOMIC DNA]</scope>
    <source>
        <strain evidence="2 3">KSX58</strain>
    </source>
</reference>
<comment type="caution">
    <text evidence="2">The sequence shown here is derived from an EMBL/GenBank/DDBJ whole genome shotgun (WGS) entry which is preliminary data.</text>
</comment>
<evidence type="ECO:0000313" key="3">
    <source>
        <dbReference type="Proteomes" id="UP001627154"/>
    </source>
</evidence>
<dbReference type="EMBL" id="JBJJXI010000147">
    <property type="protein sequence ID" value="KAL3386369.1"/>
    <property type="molecule type" value="Genomic_DNA"/>
</dbReference>
<gene>
    <name evidence="2" type="ORF">TKK_018227</name>
</gene>